<dbReference type="Proteomes" id="UP000321533">
    <property type="component" value="Chromosome"/>
</dbReference>
<feature type="domain" description="DUF985" evidence="1">
    <location>
        <begin position="6"/>
        <end position="145"/>
    </location>
</feature>
<dbReference type="CDD" id="cd06121">
    <property type="entry name" value="cupin_YML079wp"/>
    <property type="match status" value="1"/>
</dbReference>
<dbReference type="InterPro" id="IPR011051">
    <property type="entry name" value="RmlC_Cupin_sf"/>
</dbReference>
<dbReference type="OrthoDB" id="9798288at2"/>
<gene>
    <name evidence="2" type="ORF">FRZ67_07535</name>
</gene>
<dbReference type="Pfam" id="PF06172">
    <property type="entry name" value="Cupin_5"/>
    <property type="match status" value="1"/>
</dbReference>
<evidence type="ECO:0000259" key="1">
    <source>
        <dbReference type="Pfam" id="PF06172"/>
    </source>
</evidence>
<proteinExistence type="predicted"/>
<evidence type="ECO:0000313" key="2">
    <source>
        <dbReference type="EMBL" id="QEC67150.1"/>
    </source>
</evidence>
<sequence length="166" mass="18926">MYRAIDLINYYKLIPHPEGGYYKETYRAVESIAHNALPGRFKGVRNFSTAIYFLLQENNFSSFHRIQSDECWHFYAGGRMLIHLIDAHGNLETIKLGPDILSGERLQFVVPAGCWFASETMPATSFSLVGCTVAPGFDFADFELANADELSNQYPQHEVLIRRLTR</sequence>
<accession>A0A5B8V6Q2</accession>
<dbReference type="PANTHER" id="PTHR33387">
    <property type="entry name" value="RMLC-LIKE JELLY ROLL FOLD PROTEIN"/>
    <property type="match status" value="1"/>
</dbReference>
<name>A0A5B8V6Q2_9BACT</name>
<organism evidence="2 3">
    <name type="scientific">Panacibacter ginsenosidivorans</name>
    <dbReference type="NCBI Taxonomy" id="1813871"/>
    <lineage>
        <taxon>Bacteria</taxon>
        <taxon>Pseudomonadati</taxon>
        <taxon>Bacteroidota</taxon>
        <taxon>Chitinophagia</taxon>
        <taxon>Chitinophagales</taxon>
        <taxon>Chitinophagaceae</taxon>
        <taxon>Panacibacter</taxon>
    </lineage>
</organism>
<dbReference type="InterPro" id="IPR009327">
    <property type="entry name" value="Cupin_DUF985"/>
</dbReference>
<dbReference type="AlphaFoldDB" id="A0A5B8V6Q2"/>
<keyword evidence="3" id="KW-1185">Reference proteome</keyword>
<dbReference type="SUPFAM" id="SSF51182">
    <property type="entry name" value="RmlC-like cupins"/>
    <property type="match status" value="1"/>
</dbReference>
<dbReference type="PANTHER" id="PTHR33387:SF3">
    <property type="entry name" value="DUF985 DOMAIN-CONTAINING PROTEIN"/>
    <property type="match status" value="1"/>
</dbReference>
<dbReference type="InterPro" id="IPR039935">
    <property type="entry name" value="YML079W-like"/>
</dbReference>
<protein>
    <submittedName>
        <fullName evidence="2">Cupin domain-containing protein</fullName>
    </submittedName>
</protein>
<dbReference type="EMBL" id="CP042435">
    <property type="protein sequence ID" value="QEC67150.1"/>
    <property type="molecule type" value="Genomic_DNA"/>
</dbReference>
<dbReference type="Gene3D" id="2.60.120.10">
    <property type="entry name" value="Jelly Rolls"/>
    <property type="match status" value="1"/>
</dbReference>
<dbReference type="RefSeq" id="WP_147188958.1">
    <property type="nucleotide sequence ID" value="NZ_CP042435.1"/>
</dbReference>
<evidence type="ECO:0000313" key="3">
    <source>
        <dbReference type="Proteomes" id="UP000321533"/>
    </source>
</evidence>
<reference evidence="2 3" key="1">
    <citation type="journal article" date="2016" name="Int. J. Syst. Evol. Microbiol.">
        <title>Panacibacter ginsenosidivorans gen. nov., sp. nov., with ginsenoside converting activity isolated from soil of a ginseng field.</title>
        <authorList>
            <person name="Siddiqi M.Z."/>
            <person name="Muhammad Shafi S."/>
            <person name="Choi K.D."/>
            <person name="Im W.T."/>
        </authorList>
    </citation>
    <scope>NUCLEOTIDE SEQUENCE [LARGE SCALE GENOMIC DNA]</scope>
    <source>
        <strain evidence="2 3">Gsoil1550</strain>
    </source>
</reference>
<dbReference type="KEGG" id="pgin:FRZ67_07535"/>
<dbReference type="InterPro" id="IPR014710">
    <property type="entry name" value="RmlC-like_jellyroll"/>
</dbReference>